<evidence type="ECO:0000256" key="2">
    <source>
        <dbReference type="ARBA" id="ARBA00006270"/>
    </source>
</evidence>
<dbReference type="SMART" id="SM00176">
    <property type="entry name" value="RAN"/>
    <property type="match status" value="1"/>
</dbReference>
<dbReference type="InterPro" id="IPR050227">
    <property type="entry name" value="Rab"/>
</dbReference>
<keyword evidence="16" id="KW-1185">Reference proteome</keyword>
<dbReference type="GO" id="GO:0030670">
    <property type="term" value="C:phagocytic vesicle membrane"/>
    <property type="evidence" value="ECO:0007669"/>
    <property type="project" value="UniProtKB-SubCell"/>
</dbReference>
<dbReference type="FunFam" id="3.40.50.300:FF:000803">
    <property type="entry name" value="Ras-related protein Rab-43"/>
    <property type="match status" value="1"/>
</dbReference>
<reference evidence="15" key="1">
    <citation type="submission" date="2020-06" db="EMBL/GenBank/DDBJ databases">
        <title>Draft genome of Bugula neritina, a colonial animal packing powerful symbionts and potential medicines.</title>
        <authorList>
            <person name="Rayko M."/>
        </authorList>
    </citation>
    <scope>NUCLEOTIDE SEQUENCE [LARGE SCALE GENOMIC DNA]</scope>
    <source>
        <strain evidence="15">Kwan_BN1</strain>
    </source>
</reference>
<evidence type="ECO:0000256" key="11">
    <source>
        <dbReference type="ARBA" id="ARBA00023329"/>
    </source>
</evidence>
<keyword evidence="5" id="KW-0547">Nucleotide-binding</keyword>
<dbReference type="InterPro" id="IPR001806">
    <property type="entry name" value="Small_GTPase"/>
</dbReference>
<dbReference type="PRINTS" id="PR00449">
    <property type="entry name" value="RASTRNSFRMNG"/>
</dbReference>
<name>A0A7J7JHF2_BUGNE</name>
<dbReference type="SMART" id="SM00177">
    <property type="entry name" value="ARF"/>
    <property type="match status" value="1"/>
</dbReference>
<gene>
    <name evidence="15" type="ORF">EB796_016023</name>
</gene>
<keyword evidence="8" id="KW-0472">Membrane</keyword>
<dbReference type="Pfam" id="PF00071">
    <property type="entry name" value="Ras"/>
    <property type="match status" value="1"/>
</dbReference>
<dbReference type="GO" id="GO:0005525">
    <property type="term" value="F:GTP binding"/>
    <property type="evidence" value="ECO:0007669"/>
    <property type="project" value="UniProtKB-KW"/>
</dbReference>
<evidence type="ECO:0000256" key="9">
    <source>
        <dbReference type="ARBA" id="ARBA00023288"/>
    </source>
</evidence>
<dbReference type="SUPFAM" id="SSF52540">
    <property type="entry name" value="P-loop containing nucleoside triphosphate hydrolases"/>
    <property type="match status" value="1"/>
</dbReference>
<sequence length="204" mass="22720">MEGEEAYDYLFKIVLIGEAGVGKTCIVQRFKNGTFLEKNSSTIGVDFSMKTLTLDNKRVKLQIWDTAGQERFRTITQSYYRSANGVILAYDITQHDTFAALPRWYDDVRKYAGDDALILLIGNKRDLENIRKVAWEDGKKMADTLDAVQFLETSAKDNTNVDDAFVELAKALKRQIGDNTMADAGGISIGSSKPLPNKLNCCGS</sequence>
<dbReference type="SMART" id="SM00175">
    <property type="entry name" value="RAB"/>
    <property type="match status" value="1"/>
</dbReference>
<dbReference type="PROSITE" id="PS51419">
    <property type="entry name" value="RAB"/>
    <property type="match status" value="1"/>
</dbReference>
<evidence type="ECO:0000256" key="5">
    <source>
        <dbReference type="ARBA" id="ARBA00022741"/>
    </source>
</evidence>
<comment type="subcellular location">
    <subcellularLocation>
        <location evidence="1">Cytoplasmic vesicle</location>
        <location evidence="1">Phagosome membrane</location>
    </subcellularLocation>
    <subcellularLocation>
        <location evidence="13">Endomembrane system</location>
        <topology evidence="13">Lipid-anchor</topology>
        <orientation evidence="13">Cytoplasmic side</orientation>
    </subcellularLocation>
    <subcellularLocation>
        <location evidence="12">Golgi apparatus</location>
        <location evidence="12">trans-Golgi network membrane</location>
        <topology evidence="12">Lipid-anchor</topology>
    </subcellularLocation>
</comment>
<evidence type="ECO:0000256" key="1">
    <source>
        <dbReference type="ARBA" id="ARBA00004580"/>
    </source>
</evidence>
<dbReference type="GO" id="GO:0003924">
    <property type="term" value="F:GTPase activity"/>
    <property type="evidence" value="ECO:0007669"/>
    <property type="project" value="InterPro"/>
</dbReference>
<keyword evidence="6" id="KW-0333">Golgi apparatus</keyword>
<dbReference type="OrthoDB" id="9989112at2759"/>
<dbReference type="Proteomes" id="UP000593567">
    <property type="component" value="Unassembled WGS sequence"/>
</dbReference>
<keyword evidence="7" id="KW-0342">GTP-binding</keyword>
<evidence type="ECO:0000313" key="15">
    <source>
        <dbReference type="EMBL" id="KAF6025772.1"/>
    </source>
</evidence>
<dbReference type="GO" id="GO:0005794">
    <property type="term" value="C:Golgi apparatus"/>
    <property type="evidence" value="ECO:0007669"/>
    <property type="project" value="UniProtKB-SubCell"/>
</dbReference>
<dbReference type="AlphaFoldDB" id="A0A7J7JHF2"/>
<keyword evidence="10" id="KW-0636">Prenylation</keyword>
<evidence type="ECO:0000313" key="16">
    <source>
        <dbReference type="Proteomes" id="UP000593567"/>
    </source>
</evidence>
<evidence type="ECO:0000256" key="4">
    <source>
        <dbReference type="ARBA" id="ARBA00022553"/>
    </source>
</evidence>
<keyword evidence="9" id="KW-0449">Lipoprotein</keyword>
<keyword evidence="11" id="KW-0968">Cytoplasmic vesicle</keyword>
<organism evidence="15 16">
    <name type="scientific">Bugula neritina</name>
    <name type="common">Brown bryozoan</name>
    <name type="synonym">Sertularia neritina</name>
    <dbReference type="NCBI Taxonomy" id="10212"/>
    <lineage>
        <taxon>Eukaryota</taxon>
        <taxon>Metazoa</taxon>
        <taxon>Spiralia</taxon>
        <taxon>Lophotrochozoa</taxon>
        <taxon>Bryozoa</taxon>
        <taxon>Gymnolaemata</taxon>
        <taxon>Cheilostomatida</taxon>
        <taxon>Flustrina</taxon>
        <taxon>Buguloidea</taxon>
        <taxon>Bugulidae</taxon>
        <taxon>Bugula</taxon>
    </lineage>
</organism>
<dbReference type="SMART" id="SM00174">
    <property type="entry name" value="RHO"/>
    <property type="match status" value="1"/>
</dbReference>
<comment type="caution">
    <text evidence="15">The sequence shown here is derived from an EMBL/GenBank/DDBJ whole genome shotgun (WGS) entry which is preliminary data.</text>
</comment>
<dbReference type="PROSITE" id="PS51420">
    <property type="entry name" value="RHO"/>
    <property type="match status" value="1"/>
</dbReference>
<comment type="similarity">
    <text evidence="2">Belongs to the small GTPase superfamily. Rab family.</text>
</comment>
<dbReference type="Gene3D" id="3.40.50.300">
    <property type="entry name" value="P-loop containing nucleotide triphosphate hydrolases"/>
    <property type="match status" value="1"/>
</dbReference>
<evidence type="ECO:0000256" key="12">
    <source>
        <dbReference type="ARBA" id="ARBA00037864"/>
    </source>
</evidence>
<dbReference type="PANTHER" id="PTHR47977">
    <property type="entry name" value="RAS-RELATED PROTEIN RAB"/>
    <property type="match status" value="1"/>
</dbReference>
<evidence type="ECO:0000256" key="3">
    <source>
        <dbReference type="ARBA" id="ARBA00022481"/>
    </source>
</evidence>
<dbReference type="EMBL" id="VXIV02002437">
    <property type="protein sequence ID" value="KAF6025772.1"/>
    <property type="molecule type" value="Genomic_DNA"/>
</dbReference>
<evidence type="ECO:0000256" key="13">
    <source>
        <dbReference type="ARBA" id="ARBA00046278"/>
    </source>
</evidence>
<protein>
    <recommendedName>
        <fullName evidence="14">Ras-related protein Rab-43</fullName>
    </recommendedName>
</protein>
<evidence type="ECO:0000256" key="8">
    <source>
        <dbReference type="ARBA" id="ARBA00023136"/>
    </source>
</evidence>
<accession>A0A7J7JHF2</accession>
<dbReference type="SMART" id="SM00173">
    <property type="entry name" value="RAS"/>
    <property type="match status" value="1"/>
</dbReference>
<evidence type="ECO:0000256" key="14">
    <source>
        <dbReference type="ARBA" id="ARBA00067841"/>
    </source>
</evidence>
<dbReference type="PROSITE" id="PS51421">
    <property type="entry name" value="RAS"/>
    <property type="match status" value="1"/>
</dbReference>
<dbReference type="InterPro" id="IPR027417">
    <property type="entry name" value="P-loop_NTPase"/>
</dbReference>
<keyword evidence="4" id="KW-0597">Phosphoprotein</keyword>
<evidence type="ECO:0000256" key="6">
    <source>
        <dbReference type="ARBA" id="ARBA00023034"/>
    </source>
</evidence>
<dbReference type="NCBIfam" id="TIGR00231">
    <property type="entry name" value="small_GTP"/>
    <property type="match status" value="1"/>
</dbReference>
<proteinExistence type="inferred from homology"/>
<keyword evidence="3" id="KW-0488">Methylation</keyword>
<dbReference type="InterPro" id="IPR005225">
    <property type="entry name" value="Small_GTP-bd"/>
</dbReference>
<evidence type="ECO:0000256" key="10">
    <source>
        <dbReference type="ARBA" id="ARBA00023289"/>
    </source>
</evidence>
<evidence type="ECO:0000256" key="7">
    <source>
        <dbReference type="ARBA" id="ARBA00023134"/>
    </source>
</evidence>